<sequence length="153" mass="17016">MANSNRIPRSRYTIGRFKLGGAEPSRLPVTTALPEVVLDAMQLCRDINERYLWVDCLCIMEDNEEVKMLQINGMNAIYQLAEFTIVAAADGIGVGLPGASTRPCIISHKNECLEFISNLVMRVEYQSMDLPGEAAIAAACLLWIRARLFQLLP</sequence>
<protein>
    <submittedName>
        <fullName evidence="2">HET domain-containing protein</fullName>
    </submittedName>
</protein>
<accession>A0A166UY61</accession>
<keyword evidence="3" id="KW-1185">Reference proteome</keyword>
<dbReference type="Proteomes" id="UP000076552">
    <property type="component" value="Unassembled WGS sequence"/>
</dbReference>
<gene>
    <name evidence="2" type="ORF">CT0861_05132</name>
</gene>
<reference evidence="2 3" key="1">
    <citation type="submission" date="2015-06" db="EMBL/GenBank/DDBJ databases">
        <title>Survival trade-offs in plant roots during colonization by closely related pathogenic and mutualistic fungi.</title>
        <authorList>
            <person name="Hacquard S."/>
            <person name="Kracher B."/>
            <person name="Hiruma K."/>
            <person name="Weinman A."/>
            <person name="Muench P."/>
            <person name="Garrido Oter R."/>
            <person name="Ver Loren van Themaat E."/>
            <person name="Dallerey J.-F."/>
            <person name="Damm U."/>
            <person name="Henrissat B."/>
            <person name="Lespinet O."/>
            <person name="Thon M."/>
            <person name="Kemen E."/>
            <person name="McHardy A.C."/>
            <person name="Schulze-Lefert P."/>
            <person name="O'Connell R.J."/>
        </authorList>
    </citation>
    <scope>NUCLEOTIDE SEQUENCE [LARGE SCALE GENOMIC DNA]</scope>
    <source>
        <strain evidence="2 3">0861</strain>
    </source>
</reference>
<dbReference type="InterPro" id="IPR010730">
    <property type="entry name" value="HET"/>
</dbReference>
<evidence type="ECO:0000313" key="2">
    <source>
        <dbReference type="EMBL" id="KZL73950.1"/>
    </source>
</evidence>
<dbReference type="PANTHER" id="PTHR33112:SF12">
    <property type="entry name" value="HETEROKARYON INCOMPATIBILITY DOMAIN-CONTAINING PROTEIN"/>
    <property type="match status" value="1"/>
</dbReference>
<proteinExistence type="predicted"/>
<comment type="caution">
    <text evidence="2">The sequence shown here is derived from an EMBL/GenBank/DDBJ whole genome shotgun (WGS) entry which is preliminary data.</text>
</comment>
<dbReference type="STRING" id="708197.A0A166UY61"/>
<dbReference type="Pfam" id="PF06985">
    <property type="entry name" value="HET"/>
    <property type="match status" value="1"/>
</dbReference>
<evidence type="ECO:0000259" key="1">
    <source>
        <dbReference type="Pfam" id="PF06985"/>
    </source>
</evidence>
<feature type="domain" description="Heterokaryon incompatibility" evidence="1">
    <location>
        <begin position="27"/>
        <end position="91"/>
    </location>
</feature>
<dbReference type="EMBL" id="LFIV01000038">
    <property type="protein sequence ID" value="KZL73950.1"/>
    <property type="molecule type" value="Genomic_DNA"/>
</dbReference>
<dbReference type="PANTHER" id="PTHR33112">
    <property type="entry name" value="DOMAIN PROTEIN, PUTATIVE-RELATED"/>
    <property type="match status" value="1"/>
</dbReference>
<evidence type="ECO:0000313" key="3">
    <source>
        <dbReference type="Proteomes" id="UP000076552"/>
    </source>
</evidence>
<name>A0A166UY61_9PEZI</name>
<dbReference type="AlphaFoldDB" id="A0A166UY61"/>
<organism evidence="2 3">
    <name type="scientific">Colletotrichum tofieldiae</name>
    <dbReference type="NCBI Taxonomy" id="708197"/>
    <lineage>
        <taxon>Eukaryota</taxon>
        <taxon>Fungi</taxon>
        <taxon>Dikarya</taxon>
        <taxon>Ascomycota</taxon>
        <taxon>Pezizomycotina</taxon>
        <taxon>Sordariomycetes</taxon>
        <taxon>Hypocreomycetidae</taxon>
        <taxon>Glomerellales</taxon>
        <taxon>Glomerellaceae</taxon>
        <taxon>Colletotrichum</taxon>
        <taxon>Colletotrichum spaethianum species complex</taxon>
    </lineage>
</organism>